<comment type="caution">
    <text evidence="2">The sequence shown here is derived from an EMBL/GenBank/DDBJ whole genome shotgun (WGS) entry which is preliminary data.</text>
</comment>
<dbReference type="EMBL" id="NNAY01001819">
    <property type="protein sequence ID" value="OXU22823.1"/>
    <property type="molecule type" value="Genomic_DNA"/>
</dbReference>
<evidence type="ECO:0000313" key="2">
    <source>
        <dbReference type="EMBL" id="OXU22823.1"/>
    </source>
</evidence>
<keyword evidence="3" id="KW-1185">Reference proteome</keyword>
<keyword evidence="1" id="KW-0472">Membrane</keyword>
<feature type="transmembrane region" description="Helical" evidence="1">
    <location>
        <begin position="21"/>
        <end position="39"/>
    </location>
</feature>
<dbReference type="AlphaFoldDB" id="A0A232EWU6"/>
<keyword evidence="1" id="KW-1133">Transmembrane helix</keyword>
<sequence length="66" mass="7870">MEKANARNPRYFHDYDIIRDCIGHLVMISVVAFFFSLLFEAPVRTLECMIFRRRAVSKFSKIKKDK</sequence>
<dbReference type="Proteomes" id="UP000215335">
    <property type="component" value="Unassembled WGS sequence"/>
</dbReference>
<organism evidence="2 3">
    <name type="scientific">Trichomalopsis sarcophagae</name>
    <dbReference type="NCBI Taxonomy" id="543379"/>
    <lineage>
        <taxon>Eukaryota</taxon>
        <taxon>Metazoa</taxon>
        <taxon>Ecdysozoa</taxon>
        <taxon>Arthropoda</taxon>
        <taxon>Hexapoda</taxon>
        <taxon>Insecta</taxon>
        <taxon>Pterygota</taxon>
        <taxon>Neoptera</taxon>
        <taxon>Endopterygota</taxon>
        <taxon>Hymenoptera</taxon>
        <taxon>Apocrita</taxon>
        <taxon>Proctotrupomorpha</taxon>
        <taxon>Chalcidoidea</taxon>
        <taxon>Pteromalidae</taxon>
        <taxon>Pteromalinae</taxon>
        <taxon>Trichomalopsis</taxon>
    </lineage>
</organism>
<keyword evidence="1" id="KW-0812">Transmembrane</keyword>
<evidence type="ECO:0000256" key="1">
    <source>
        <dbReference type="SAM" id="Phobius"/>
    </source>
</evidence>
<accession>A0A232EWU6</accession>
<name>A0A232EWU6_9HYME</name>
<protein>
    <submittedName>
        <fullName evidence="2">Uncharacterized protein</fullName>
    </submittedName>
</protein>
<proteinExistence type="predicted"/>
<reference evidence="2 3" key="1">
    <citation type="journal article" date="2017" name="Curr. Biol.">
        <title>The Evolution of Venom by Co-option of Single-Copy Genes.</title>
        <authorList>
            <person name="Martinson E.O."/>
            <person name="Mrinalini"/>
            <person name="Kelkar Y.D."/>
            <person name="Chang C.H."/>
            <person name="Werren J.H."/>
        </authorList>
    </citation>
    <scope>NUCLEOTIDE SEQUENCE [LARGE SCALE GENOMIC DNA]</scope>
    <source>
        <strain evidence="2 3">Alberta</strain>
        <tissue evidence="2">Whole body</tissue>
    </source>
</reference>
<gene>
    <name evidence="2" type="ORF">TSAR_010983</name>
</gene>
<evidence type="ECO:0000313" key="3">
    <source>
        <dbReference type="Proteomes" id="UP000215335"/>
    </source>
</evidence>